<dbReference type="RefSeq" id="WP_014256570.1">
    <property type="nucleotide sequence ID" value="NZ_RLII01000001.1"/>
</dbReference>
<dbReference type="InterPro" id="IPR019300">
    <property type="entry name" value="CooT"/>
</dbReference>
<sequence>MCEANVYLIDEKGEEKLFLESVDKILPEEENLILENIFGQRKIVKARIKEMELVNHRIVLQR</sequence>
<protein>
    <submittedName>
        <fullName evidence="1">CooT family nickel-binding protein</fullName>
    </submittedName>
</protein>
<dbReference type="AlphaFoldDB" id="A0A4Q0I7Y8"/>
<keyword evidence="2" id="KW-1185">Reference proteome</keyword>
<evidence type="ECO:0000313" key="2">
    <source>
        <dbReference type="Proteomes" id="UP000289166"/>
    </source>
</evidence>
<dbReference type="Proteomes" id="UP000289166">
    <property type="component" value="Unassembled WGS sequence"/>
</dbReference>
<dbReference type="EMBL" id="RLII01000001">
    <property type="protein sequence ID" value="RXE60510.1"/>
    <property type="molecule type" value="Genomic_DNA"/>
</dbReference>
<dbReference type="Pfam" id="PF10133">
    <property type="entry name" value="CooT"/>
    <property type="match status" value="1"/>
</dbReference>
<organism evidence="1 2">
    <name type="scientific">Acetivibrio mesophilus</name>
    <dbReference type="NCBI Taxonomy" id="2487273"/>
    <lineage>
        <taxon>Bacteria</taxon>
        <taxon>Bacillati</taxon>
        <taxon>Bacillota</taxon>
        <taxon>Clostridia</taxon>
        <taxon>Eubacteriales</taxon>
        <taxon>Oscillospiraceae</taxon>
        <taxon>Acetivibrio</taxon>
    </lineage>
</organism>
<evidence type="ECO:0000313" key="1">
    <source>
        <dbReference type="EMBL" id="RXE60510.1"/>
    </source>
</evidence>
<proteinExistence type="predicted"/>
<comment type="caution">
    <text evidence="1">The sequence shown here is derived from an EMBL/GenBank/DDBJ whole genome shotgun (WGS) entry which is preliminary data.</text>
</comment>
<reference evidence="2" key="1">
    <citation type="submission" date="2018-11" db="EMBL/GenBank/DDBJ databases">
        <title>Genome sequencing of a novel mesophilic and cellulolytic organism within the genus Hungateiclostridium.</title>
        <authorList>
            <person name="Rettenmaier R."/>
            <person name="Liebl W."/>
            <person name="Zverlov V."/>
        </authorList>
    </citation>
    <scope>NUCLEOTIDE SEQUENCE [LARGE SCALE GENOMIC DNA]</scope>
    <source>
        <strain evidence="2">N2K1</strain>
    </source>
</reference>
<gene>
    <name evidence="1" type="ORF">EFD62_00810</name>
</gene>
<name>A0A4Q0I7Y8_9FIRM</name>
<accession>A0A4Q0I7Y8</accession>